<keyword evidence="3" id="KW-1185">Reference proteome</keyword>
<comment type="caution">
    <text evidence="2">The sequence shown here is derived from an EMBL/GenBank/DDBJ whole genome shotgun (WGS) entry which is preliminary data.</text>
</comment>
<reference evidence="3" key="1">
    <citation type="submission" date="2015-09" db="EMBL/GenBank/DDBJ databases">
        <authorList>
            <person name="Graham D.E."/>
            <person name="Mahan K.M."/>
            <person name="Klingeman D.M."/>
            <person name="Fida T."/>
            <person name="Giannone R.J."/>
            <person name="Hettich R.L."/>
            <person name="Parry R.J."/>
            <person name="Spain J.C."/>
        </authorList>
    </citation>
    <scope>NUCLEOTIDE SEQUENCE [LARGE SCALE GENOMIC DNA]</scope>
    <source>
        <strain evidence="3">JCM 4701</strain>
    </source>
</reference>
<dbReference type="AlphaFoldDB" id="A0A2N8PDG8"/>
<dbReference type="RefSeq" id="WP_073443593.1">
    <property type="nucleotide sequence ID" value="NZ_CP070326.1"/>
</dbReference>
<evidence type="ECO:0000313" key="3">
    <source>
        <dbReference type="Proteomes" id="UP000236047"/>
    </source>
</evidence>
<evidence type="ECO:0000256" key="1">
    <source>
        <dbReference type="SAM" id="MobiDB-lite"/>
    </source>
</evidence>
<gene>
    <name evidence="2" type="ORF">AOB60_34730</name>
</gene>
<organism evidence="2 3">
    <name type="scientific">Streptomyces noursei</name>
    <name type="common">Streptomyces albulus</name>
    <dbReference type="NCBI Taxonomy" id="1971"/>
    <lineage>
        <taxon>Bacteria</taxon>
        <taxon>Bacillati</taxon>
        <taxon>Actinomycetota</taxon>
        <taxon>Actinomycetes</taxon>
        <taxon>Kitasatosporales</taxon>
        <taxon>Streptomycetaceae</taxon>
        <taxon>Streptomyces</taxon>
    </lineage>
</organism>
<evidence type="ECO:0008006" key="4">
    <source>
        <dbReference type="Google" id="ProtNLM"/>
    </source>
</evidence>
<evidence type="ECO:0000313" key="2">
    <source>
        <dbReference type="EMBL" id="PNE39071.1"/>
    </source>
</evidence>
<dbReference type="Proteomes" id="UP000236047">
    <property type="component" value="Unassembled WGS sequence"/>
</dbReference>
<protein>
    <recommendedName>
        <fullName evidence="4">DUF5709 domain-containing protein</fullName>
    </recommendedName>
</protein>
<name>A0A2N8PDG8_STRNR</name>
<dbReference type="GeneID" id="79900344"/>
<feature type="compositionally biased region" description="Acidic residues" evidence="1">
    <location>
        <begin position="1"/>
        <end position="15"/>
    </location>
</feature>
<proteinExistence type="predicted"/>
<sequence>MRVDPTDPDTFEEAAEGPALTQIDVEAPEADAAEQHAELAPRHDETVTGGDFSANEADRAEQARVVELNEDEYR</sequence>
<dbReference type="EMBL" id="LJSN01000003">
    <property type="protein sequence ID" value="PNE39071.1"/>
    <property type="molecule type" value="Genomic_DNA"/>
</dbReference>
<feature type="region of interest" description="Disordered" evidence="1">
    <location>
        <begin position="1"/>
        <end position="74"/>
    </location>
</feature>
<feature type="compositionally biased region" description="Basic and acidic residues" evidence="1">
    <location>
        <begin position="33"/>
        <end position="46"/>
    </location>
</feature>
<accession>A0A2N8PDG8</accession>